<accession>A0ACC1PLG4</accession>
<evidence type="ECO:0000313" key="1">
    <source>
        <dbReference type="EMBL" id="KAJ2995863.1"/>
    </source>
</evidence>
<protein>
    <submittedName>
        <fullName evidence="1">Uncharacterized protein</fullName>
    </submittedName>
</protein>
<organism evidence="1 2">
    <name type="scientific">Xylaria curta</name>
    <dbReference type="NCBI Taxonomy" id="42375"/>
    <lineage>
        <taxon>Eukaryota</taxon>
        <taxon>Fungi</taxon>
        <taxon>Dikarya</taxon>
        <taxon>Ascomycota</taxon>
        <taxon>Pezizomycotina</taxon>
        <taxon>Sordariomycetes</taxon>
        <taxon>Xylariomycetidae</taxon>
        <taxon>Xylariales</taxon>
        <taxon>Xylariaceae</taxon>
        <taxon>Xylaria</taxon>
    </lineage>
</organism>
<comment type="caution">
    <text evidence="1">The sequence shown here is derived from an EMBL/GenBank/DDBJ whole genome shotgun (WGS) entry which is preliminary data.</text>
</comment>
<gene>
    <name evidence="1" type="ORF">NUW58_g1152</name>
</gene>
<dbReference type="EMBL" id="JAPDGR010000118">
    <property type="protein sequence ID" value="KAJ2995863.1"/>
    <property type="molecule type" value="Genomic_DNA"/>
</dbReference>
<proteinExistence type="predicted"/>
<sequence>MPTKRKRQRNAHSNLPNKKSAVSTAFLSPSPESSALKTTDQSEPQSLASVVSEEEIEIAVETLESLAQHPALIKSKPCRNLRTAVYGFKQACTTGMNTIAETNLTSRVSAALVDGKYVDAIVLLAEMRIRNQAPKLGALCRWVRDLDVVSGLSSETPDIRTETQLELLRVMDMILRVTGPVDEVSKVPALLSGPLSLQPIWDNGDKSPRPSVRQGVLDKTIFDAAPKDMKDKFQVLETTAGPERKPPNLHPAVLYLSSDNAIQLDKDGPLTTLHKHPTVPSLCLMKDVLTRQECMSIVAATESIGFLPDCPLRDDGSASSILAHNVYWVVDQAFHDALWKRVSPHIPAHVGGRKARGINRRFRVYRYVPGAEYRCHFDGGWPPSGVDSKTGAYIYDVSPAGAKQSSLFTFLVYLNDEFEGGETTFFTPSIREGVMNAHPVRPTMGSVALFPHGEAKGAMLHEGTGLDALCFIWDEKFKANSNPETMTAVYEAIVRRLWEKDSQRLGTFKRHHAHLVSEWEIQQAMEYEMEILECMAFTGMHNNVVEFQLEHRDAIRNLIRLGKKGGVPLGKQRQRSYHFLHLTFQEFFAAIYFTRRWETGKELEYQDFKTGKSSKMEPDAFLGRGKYTTRYDIMFRFIVGLLQHGKVPQFFEAIEREPLDLIGPTHQRLIMHCLSEANDWESEQRSALESRLSHWLLLECDLRPPPLLGTELEFPDGALLASLKGSSFDQEISILNGFRYSPRYLSEAAVAMFIGLIKAEHKGDDIRHAAARALGCQPNLAGTAITALVSILRGWANEELSGQLAATGTRALGEQFSTSEAVAEARVGLFEGNSARRFIQTTLTTVLANQAHLPEVAIDELVGLIKDGCSDLTVNESVMNAFRNQRHLPEITITALLKSADDKGNQKLGGLAAKLLGQQTELPTRTVTTLITLVKDGAKEIVRRNAATALTRQIYLPIGAIIALIELLENGLWEGTQYAAAESLRRQTNLPKEAVGRLVRLVEDGANEATRSTAAFALENQIELPDTTIQAMLVLIQTGTTHHFAVGRTLGNQTNLTESTIMALVALLKDEGTNNSVRFTAVSILQNQRNLPGIAVTALIELLGTKDTYFLPAAAAEALGNQTDLSDKTIEAFVMLLQDETTRFVTTKVLGKQPSLLDKLTEALAPRIGSERSSRKLDLQTMKFLYGSFLCRTFREQFSIYNEEGNLVICLPSGSRMKSKVSSYELSAAINEGRRLCGADNHELWANCYINETNRARKRHKL</sequence>
<name>A0ACC1PLG4_9PEZI</name>
<reference evidence="1" key="1">
    <citation type="submission" date="2022-10" db="EMBL/GenBank/DDBJ databases">
        <title>Genome Sequence of Xylaria curta.</title>
        <authorList>
            <person name="Buettner E."/>
        </authorList>
    </citation>
    <scope>NUCLEOTIDE SEQUENCE</scope>
    <source>
        <strain evidence="1">Babe10</strain>
    </source>
</reference>
<evidence type="ECO:0000313" key="2">
    <source>
        <dbReference type="Proteomes" id="UP001143856"/>
    </source>
</evidence>
<dbReference type="Proteomes" id="UP001143856">
    <property type="component" value="Unassembled WGS sequence"/>
</dbReference>
<keyword evidence="2" id="KW-1185">Reference proteome</keyword>